<organism evidence="3 4">
    <name type="scientific">Plantactinospora solaniradicis</name>
    <dbReference type="NCBI Taxonomy" id="1723736"/>
    <lineage>
        <taxon>Bacteria</taxon>
        <taxon>Bacillati</taxon>
        <taxon>Actinomycetota</taxon>
        <taxon>Actinomycetes</taxon>
        <taxon>Micromonosporales</taxon>
        <taxon>Micromonosporaceae</taxon>
        <taxon>Plantactinospora</taxon>
    </lineage>
</organism>
<dbReference type="EMBL" id="JBHSPR010000007">
    <property type="protein sequence ID" value="MFC6016352.1"/>
    <property type="molecule type" value="Genomic_DNA"/>
</dbReference>
<feature type="compositionally biased region" description="Basic and acidic residues" evidence="1">
    <location>
        <begin position="169"/>
        <end position="189"/>
    </location>
</feature>
<reference evidence="4" key="1">
    <citation type="journal article" date="2019" name="Int. J. Syst. Evol. Microbiol.">
        <title>The Global Catalogue of Microorganisms (GCM) 10K type strain sequencing project: providing services to taxonomists for standard genome sequencing and annotation.</title>
        <authorList>
            <consortium name="The Broad Institute Genomics Platform"/>
            <consortium name="The Broad Institute Genome Sequencing Center for Infectious Disease"/>
            <person name="Wu L."/>
            <person name="Ma J."/>
        </authorList>
    </citation>
    <scope>NUCLEOTIDE SEQUENCE [LARGE SCALE GENOMIC DNA]</scope>
    <source>
        <strain evidence="4">ZS-35-S2</strain>
    </source>
</reference>
<gene>
    <name evidence="3" type="ORF">ACFP2T_09090</name>
</gene>
<sequence length="189" mass="20050">MRRLLAVPILLCGLLGPTVACTRPADPGIPSANGSSAGASGSPAASDDPNAAANFAKCMREHGQNVPDPDPASERFDIVRPSGAPNSAWDAAARQCQHFLPGGTLPGPGPSREELEQLRLFAVCMREHGIEISDPEMPGEGTKPGNMVIRGRLEHLSRTEVQNDPGYKAAHDACEDKLPRGQKKEEEGR</sequence>
<feature type="signal peptide" evidence="2">
    <location>
        <begin position="1"/>
        <end position="20"/>
    </location>
</feature>
<proteinExistence type="predicted"/>
<evidence type="ECO:0000256" key="1">
    <source>
        <dbReference type="SAM" id="MobiDB-lite"/>
    </source>
</evidence>
<dbReference type="Proteomes" id="UP001596203">
    <property type="component" value="Unassembled WGS sequence"/>
</dbReference>
<evidence type="ECO:0008006" key="5">
    <source>
        <dbReference type="Google" id="ProtNLM"/>
    </source>
</evidence>
<protein>
    <recommendedName>
        <fullName evidence="5">Lipoprotein</fullName>
    </recommendedName>
</protein>
<name>A0ABW1K3R2_9ACTN</name>
<accession>A0ABW1K3R2</accession>
<keyword evidence="2" id="KW-0732">Signal</keyword>
<feature type="chain" id="PRO_5047304394" description="Lipoprotein" evidence="2">
    <location>
        <begin position="21"/>
        <end position="189"/>
    </location>
</feature>
<evidence type="ECO:0000313" key="3">
    <source>
        <dbReference type="EMBL" id="MFC6016352.1"/>
    </source>
</evidence>
<comment type="caution">
    <text evidence="3">The sequence shown here is derived from an EMBL/GenBank/DDBJ whole genome shotgun (WGS) entry which is preliminary data.</text>
</comment>
<feature type="region of interest" description="Disordered" evidence="1">
    <location>
        <begin position="154"/>
        <end position="189"/>
    </location>
</feature>
<keyword evidence="4" id="KW-1185">Reference proteome</keyword>
<evidence type="ECO:0000313" key="4">
    <source>
        <dbReference type="Proteomes" id="UP001596203"/>
    </source>
</evidence>
<evidence type="ECO:0000256" key="2">
    <source>
        <dbReference type="SAM" id="SignalP"/>
    </source>
</evidence>
<feature type="region of interest" description="Disordered" evidence="1">
    <location>
        <begin position="61"/>
        <end position="87"/>
    </location>
</feature>
<dbReference type="RefSeq" id="WP_377419633.1">
    <property type="nucleotide sequence ID" value="NZ_JBHSPR010000007.1"/>
</dbReference>